<sequence>MALRGAIPEFISIVMGNLIGVAGGFLLLRGSRRMLEQPPDRKLEILLTVLTALGLIWTVSVQLENDKQAVYNV</sequence>
<evidence type="ECO:0000313" key="3">
    <source>
        <dbReference type="Proteomes" id="UP000194003"/>
    </source>
</evidence>
<keyword evidence="1" id="KW-0472">Membrane</keyword>
<reference evidence="2 3" key="1">
    <citation type="journal article" date="2016" name="BMC Genomics">
        <title>Combined genomic and structural analyses of a cultured magnetotactic bacterium reveals its niche adaptation to a dynamic environment.</title>
        <authorList>
            <person name="Araujo A.C."/>
            <person name="Morillo V."/>
            <person name="Cypriano J."/>
            <person name="Teixeira L.C."/>
            <person name="Leao P."/>
            <person name="Lyra S."/>
            <person name="Almeida L.G."/>
            <person name="Bazylinski D.A."/>
            <person name="Vasconcellos A.T."/>
            <person name="Abreu F."/>
            <person name="Lins U."/>
        </authorList>
    </citation>
    <scope>NUCLEOTIDE SEQUENCE [LARGE SCALE GENOMIC DNA]</scope>
    <source>
        <strain evidence="2 3">IT-1</strain>
    </source>
</reference>
<gene>
    <name evidence="2" type="ORF">MAIT1_05118</name>
</gene>
<name>A0A1Y2K745_9PROT</name>
<evidence type="ECO:0000256" key="1">
    <source>
        <dbReference type="SAM" id="Phobius"/>
    </source>
</evidence>
<feature type="transmembrane region" description="Helical" evidence="1">
    <location>
        <begin position="6"/>
        <end position="31"/>
    </location>
</feature>
<dbReference type="RefSeq" id="WP_085441293.1">
    <property type="nucleotide sequence ID" value="NZ_LVJN01000016.1"/>
</dbReference>
<dbReference type="EMBL" id="LVJN01000016">
    <property type="protein sequence ID" value="OSM06159.1"/>
    <property type="molecule type" value="Genomic_DNA"/>
</dbReference>
<accession>A0A1Y2K745</accession>
<evidence type="ECO:0000313" key="2">
    <source>
        <dbReference type="EMBL" id="OSM06159.1"/>
    </source>
</evidence>
<dbReference type="Proteomes" id="UP000194003">
    <property type="component" value="Unassembled WGS sequence"/>
</dbReference>
<dbReference type="AlphaFoldDB" id="A0A1Y2K745"/>
<organism evidence="2 3">
    <name type="scientific">Magnetofaba australis IT-1</name>
    <dbReference type="NCBI Taxonomy" id="1434232"/>
    <lineage>
        <taxon>Bacteria</taxon>
        <taxon>Pseudomonadati</taxon>
        <taxon>Pseudomonadota</taxon>
        <taxon>Magnetococcia</taxon>
        <taxon>Magnetococcales</taxon>
        <taxon>Magnetococcaceae</taxon>
        <taxon>Magnetofaba</taxon>
    </lineage>
</organism>
<proteinExistence type="predicted"/>
<keyword evidence="3" id="KW-1185">Reference proteome</keyword>
<protein>
    <submittedName>
        <fullName evidence="2">Uncharacterized protein</fullName>
    </submittedName>
</protein>
<keyword evidence="1" id="KW-0812">Transmembrane</keyword>
<feature type="transmembrane region" description="Helical" evidence="1">
    <location>
        <begin position="43"/>
        <end position="63"/>
    </location>
</feature>
<keyword evidence="1" id="KW-1133">Transmembrane helix</keyword>
<comment type="caution">
    <text evidence="2">The sequence shown here is derived from an EMBL/GenBank/DDBJ whole genome shotgun (WGS) entry which is preliminary data.</text>
</comment>